<feature type="domain" description="Alpha/beta hydrolase fold-3" evidence="2">
    <location>
        <begin position="100"/>
        <end position="319"/>
    </location>
</feature>
<dbReference type="PANTHER" id="PTHR48081:SF8">
    <property type="entry name" value="ALPHA_BETA HYDROLASE FOLD-3 DOMAIN-CONTAINING PROTEIN-RELATED"/>
    <property type="match status" value="1"/>
</dbReference>
<keyword evidence="4" id="KW-1185">Reference proteome</keyword>
<dbReference type="EMBL" id="JANBVN010000047">
    <property type="protein sequence ID" value="KAJ9156960.1"/>
    <property type="molecule type" value="Genomic_DNA"/>
</dbReference>
<dbReference type="Pfam" id="PF07859">
    <property type="entry name" value="Abhydrolase_3"/>
    <property type="match status" value="1"/>
</dbReference>
<dbReference type="GO" id="GO:0016787">
    <property type="term" value="F:hydrolase activity"/>
    <property type="evidence" value="ECO:0007669"/>
    <property type="project" value="UniProtKB-KW"/>
</dbReference>
<evidence type="ECO:0000256" key="1">
    <source>
        <dbReference type="ARBA" id="ARBA00022801"/>
    </source>
</evidence>
<dbReference type="SUPFAM" id="SSF53474">
    <property type="entry name" value="alpha/beta-Hydrolases"/>
    <property type="match status" value="1"/>
</dbReference>
<evidence type="ECO:0000313" key="4">
    <source>
        <dbReference type="Proteomes" id="UP001174691"/>
    </source>
</evidence>
<comment type="caution">
    <text evidence="3">The sequence shown here is derived from an EMBL/GenBank/DDBJ whole genome shotgun (WGS) entry which is preliminary data.</text>
</comment>
<reference evidence="3" key="1">
    <citation type="submission" date="2022-07" db="EMBL/GenBank/DDBJ databases">
        <title>Fungi with potential for degradation of polypropylene.</title>
        <authorList>
            <person name="Gostincar C."/>
        </authorList>
    </citation>
    <scope>NUCLEOTIDE SEQUENCE</scope>
    <source>
        <strain evidence="3">EXF-13287</strain>
    </source>
</reference>
<protein>
    <submittedName>
        <fullName evidence="3">Alpha/beta-hydrolase</fullName>
    </submittedName>
</protein>
<evidence type="ECO:0000259" key="2">
    <source>
        <dbReference type="Pfam" id="PF07859"/>
    </source>
</evidence>
<dbReference type="Gene3D" id="3.40.50.1820">
    <property type="entry name" value="alpha/beta hydrolase"/>
    <property type="match status" value="1"/>
</dbReference>
<keyword evidence="1" id="KW-0378">Hydrolase</keyword>
<dbReference type="PANTHER" id="PTHR48081">
    <property type="entry name" value="AB HYDROLASE SUPERFAMILY PROTEIN C4A8.06C"/>
    <property type="match status" value="1"/>
</dbReference>
<dbReference type="InterPro" id="IPR050300">
    <property type="entry name" value="GDXG_lipolytic_enzyme"/>
</dbReference>
<dbReference type="AlphaFoldDB" id="A0AA38S656"/>
<name>A0AA38S656_9PEZI</name>
<dbReference type="Proteomes" id="UP001174691">
    <property type="component" value="Unassembled WGS sequence"/>
</dbReference>
<accession>A0AA38S656</accession>
<dbReference type="InterPro" id="IPR029058">
    <property type="entry name" value="AB_hydrolase_fold"/>
</dbReference>
<gene>
    <name evidence="3" type="ORF">NKR19_g3947</name>
</gene>
<dbReference type="InterPro" id="IPR013094">
    <property type="entry name" value="AB_hydrolase_3"/>
</dbReference>
<sequence length="363" mass="40410">MDNSRFGTGPSQEWQSYSAAHPELHIDDDGRDNEGSPVALRSITNAARDAGSRALCARDGLFDKINLDDHDMPTRDGSTITIRVYRPANANPRQRLPAYVFYHGGGFLFGTTDSEDYSCSNWALRLGFVVVHICYRHTPEFVFPTQHHDAWDGFEWVLANAGMLAVDVAQIVVGGISAGGSLAAAVVLQEVRLAKQEGRKVRIKGQLLAIPWLIHRDAYPWHLFVEPANASLVQCADAPILPKRRYDLFTDLLKVADPKDPLMNIGLAADEDLKGIPKTAFLVNGWDILRDDGFIYAENLERLQVPTKKHVFPGLPHAFRRWPDLPSSKSWDDATLSSIRWCLDENADIDTVGSWSVIGPQQQ</sequence>
<evidence type="ECO:0000313" key="3">
    <source>
        <dbReference type="EMBL" id="KAJ9156960.1"/>
    </source>
</evidence>
<proteinExistence type="predicted"/>
<organism evidence="3 4">
    <name type="scientific">Coniochaeta hoffmannii</name>
    <dbReference type="NCBI Taxonomy" id="91930"/>
    <lineage>
        <taxon>Eukaryota</taxon>
        <taxon>Fungi</taxon>
        <taxon>Dikarya</taxon>
        <taxon>Ascomycota</taxon>
        <taxon>Pezizomycotina</taxon>
        <taxon>Sordariomycetes</taxon>
        <taxon>Sordariomycetidae</taxon>
        <taxon>Coniochaetales</taxon>
        <taxon>Coniochaetaceae</taxon>
        <taxon>Coniochaeta</taxon>
    </lineage>
</organism>